<gene>
    <name evidence="2" type="ORF">GCM10009545_47910</name>
    <name evidence="3" type="ORF">GCM10011581_06940</name>
</gene>
<evidence type="ECO:0000256" key="1">
    <source>
        <dbReference type="SAM" id="MobiDB-lite"/>
    </source>
</evidence>
<evidence type="ECO:0000313" key="4">
    <source>
        <dbReference type="Proteomes" id="UP000597989"/>
    </source>
</evidence>
<dbReference type="Proteomes" id="UP001500220">
    <property type="component" value="Unassembled WGS sequence"/>
</dbReference>
<organism evidence="3 4">
    <name type="scientific">Saccharopolyspora thermophila</name>
    <dbReference type="NCBI Taxonomy" id="89367"/>
    <lineage>
        <taxon>Bacteria</taxon>
        <taxon>Bacillati</taxon>
        <taxon>Actinomycetota</taxon>
        <taxon>Actinomycetes</taxon>
        <taxon>Pseudonocardiales</taxon>
        <taxon>Pseudonocardiaceae</taxon>
        <taxon>Saccharopolyspora</taxon>
    </lineage>
</organism>
<dbReference type="AlphaFoldDB" id="A0A917JJN0"/>
<comment type="caution">
    <text evidence="3">The sequence shown here is derived from an EMBL/GenBank/DDBJ whole genome shotgun (WGS) entry which is preliminary data.</text>
</comment>
<reference evidence="3" key="3">
    <citation type="submission" date="2020-09" db="EMBL/GenBank/DDBJ databases">
        <authorList>
            <person name="Sun Q."/>
            <person name="Zhou Y."/>
        </authorList>
    </citation>
    <scope>NUCLEOTIDE SEQUENCE</scope>
    <source>
        <strain evidence="3">CGMCC 4.7206</strain>
    </source>
</reference>
<reference evidence="2" key="4">
    <citation type="submission" date="2023-12" db="EMBL/GenBank/DDBJ databases">
        <authorList>
            <person name="Sun Q."/>
            <person name="Inoue M."/>
        </authorList>
    </citation>
    <scope>NUCLEOTIDE SEQUENCE</scope>
    <source>
        <strain evidence="2">JCM 10664</strain>
    </source>
</reference>
<protein>
    <submittedName>
        <fullName evidence="3">Uncharacterized protein</fullName>
    </submittedName>
</protein>
<keyword evidence="5" id="KW-1185">Reference proteome</keyword>
<dbReference type="EMBL" id="BAAAHC010000024">
    <property type="protein sequence ID" value="GAA0539666.1"/>
    <property type="molecule type" value="Genomic_DNA"/>
</dbReference>
<dbReference type="EMBL" id="BMMT01000001">
    <property type="protein sequence ID" value="GGI72553.1"/>
    <property type="molecule type" value="Genomic_DNA"/>
</dbReference>
<dbReference type="Proteomes" id="UP000597989">
    <property type="component" value="Unassembled WGS sequence"/>
</dbReference>
<name>A0A917JJN0_9PSEU</name>
<evidence type="ECO:0000313" key="3">
    <source>
        <dbReference type="EMBL" id="GGI72553.1"/>
    </source>
</evidence>
<reference evidence="2 5" key="2">
    <citation type="journal article" date="2019" name="Int. J. Syst. Evol. Microbiol.">
        <title>The Global Catalogue of Microorganisms (GCM) 10K type strain sequencing project: providing services to taxonomists for standard genome sequencing and annotation.</title>
        <authorList>
            <consortium name="The Broad Institute Genomics Platform"/>
            <consortium name="The Broad Institute Genome Sequencing Center for Infectious Disease"/>
            <person name="Wu L."/>
            <person name="Ma J."/>
        </authorList>
    </citation>
    <scope>NUCLEOTIDE SEQUENCE [LARGE SCALE GENOMIC DNA]</scope>
    <source>
        <strain evidence="2 5">JCM 10664</strain>
    </source>
</reference>
<evidence type="ECO:0000313" key="5">
    <source>
        <dbReference type="Proteomes" id="UP001500220"/>
    </source>
</evidence>
<evidence type="ECO:0000313" key="2">
    <source>
        <dbReference type="EMBL" id="GAA0539666.1"/>
    </source>
</evidence>
<feature type="compositionally biased region" description="Basic residues" evidence="1">
    <location>
        <begin position="93"/>
        <end position="104"/>
    </location>
</feature>
<accession>A0A917JJN0</accession>
<reference evidence="3 4" key="1">
    <citation type="journal article" date="2014" name="Int. J. Syst. Evol. Microbiol.">
        <title>Complete genome sequence of Corynebacterium casei LMG S-19264T (=DSM 44701T), isolated from a smear-ripened cheese.</title>
        <authorList>
            <consortium name="US DOE Joint Genome Institute (JGI-PGF)"/>
            <person name="Walter F."/>
            <person name="Albersmeier A."/>
            <person name="Kalinowski J."/>
            <person name="Ruckert C."/>
        </authorList>
    </citation>
    <scope>NUCLEOTIDE SEQUENCE [LARGE SCALE GENOMIC DNA]</scope>
    <source>
        <strain evidence="3 4">CGMCC 4.7206</strain>
    </source>
</reference>
<sequence>MVARRTTTSTFVWSCFATANPPDHAGSLPDDRQYGGCAVDSTPIYTELRKTLMDPEDRNWGPSAPPEFAAALAERIERARAEPKKTGRSGPGSRRRARRHRAED</sequence>
<proteinExistence type="predicted"/>
<feature type="compositionally biased region" description="Basic and acidic residues" evidence="1">
    <location>
        <begin position="76"/>
        <end position="85"/>
    </location>
</feature>
<feature type="region of interest" description="Disordered" evidence="1">
    <location>
        <begin position="76"/>
        <end position="104"/>
    </location>
</feature>